<comment type="caution">
    <text evidence="4">The sequence shown here is derived from an EMBL/GenBank/DDBJ whole genome shotgun (WGS) entry which is preliminary data.</text>
</comment>
<accession>C0C292</accession>
<name>C0C292_9FIRM</name>
<evidence type="ECO:0000313" key="5">
    <source>
        <dbReference type="Proteomes" id="UP000004893"/>
    </source>
</evidence>
<dbReference type="HOGENOM" id="CLU_050993_2_0_9"/>
<dbReference type="eggNOG" id="COG0655">
    <property type="taxonomic scope" value="Bacteria"/>
</dbReference>
<proteinExistence type="predicted"/>
<dbReference type="PANTHER" id="PTHR43278:SF2">
    <property type="entry name" value="IRON-SULFUR FLAVOPROTEIN"/>
    <property type="match status" value="1"/>
</dbReference>
<dbReference type="EMBL" id="ABYI02000022">
    <property type="protein sequence ID" value="EEG73746.1"/>
    <property type="molecule type" value="Genomic_DNA"/>
</dbReference>
<dbReference type="PANTHER" id="PTHR43278">
    <property type="entry name" value="NAD(P)H-DEPENDENT FMN-CONTAINING OXIDOREDUCTASE YWQN-RELATED"/>
    <property type="match status" value="1"/>
</dbReference>
<dbReference type="Gene3D" id="3.40.50.360">
    <property type="match status" value="1"/>
</dbReference>
<evidence type="ECO:0000313" key="4">
    <source>
        <dbReference type="EMBL" id="EEG73746.1"/>
    </source>
</evidence>
<keyword evidence="2" id="KW-0288">FMN</keyword>
<evidence type="ECO:0000259" key="3">
    <source>
        <dbReference type="Pfam" id="PF03358"/>
    </source>
</evidence>
<dbReference type="InterPro" id="IPR029039">
    <property type="entry name" value="Flavoprotein-like_sf"/>
</dbReference>
<dbReference type="Proteomes" id="UP000004893">
    <property type="component" value="Unassembled WGS sequence"/>
</dbReference>
<keyword evidence="5" id="KW-1185">Reference proteome</keyword>
<dbReference type="InterPro" id="IPR005025">
    <property type="entry name" value="FMN_Rdtase-like_dom"/>
</dbReference>
<evidence type="ECO:0000256" key="2">
    <source>
        <dbReference type="ARBA" id="ARBA00022643"/>
    </source>
</evidence>
<reference evidence="4" key="2">
    <citation type="submission" date="2013-06" db="EMBL/GenBank/DDBJ databases">
        <title>Draft genome sequence of Clostridium hylemonae (DSM 15053).</title>
        <authorList>
            <person name="Sudarsanam P."/>
            <person name="Ley R."/>
            <person name="Guruge J."/>
            <person name="Turnbaugh P.J."/>
            <person name="Mahowald M."/>
            <person name="Liep D."/>
            <person name="Gordon J."/>
        </authorList>
    </citation>
    <scope>NUCLEOTIDE SEQUENCE</scope>
    <source>
        <strain evidence="4">DSM 15053</strain>
    </source>
</reference>
<evidence type="ECO:0000256" key="1">
    <source>
        <dbReference type="ARBA" id="ARBA00022630"/>
    </source>
</evidence>
<dbReference type="InterPro" id="IPR051796">
    <property type="entry name" value="ISF_SsuE-like"/>
</dbReference>
<dbReference type="STRING" id="553973.CLOHYLEM_05751"/>
<dbReference type="Pfam" id="PF03358">
    <property type="entry name" value="FMN_red"/>
    <property type="match status" value="1"/>
</dbReference>
<sequence length="246" mass="28179">MELLLRAESRKERVMMKFYVLNGSPRKNHNTAKILECAVEGIKSVLPDAQINWIHVYDHSYSGCVSCYGCKRVNGRSYGKCAKRDSISRLLENISEGDGLLIGSPVFFHGIPGQLRAFLERLLYPYLVYGKEYTSIAPKRFPAAFFYTMNATEEKMKQMNYPIKLSAMEEYTGIVFSKPEIFHCFDTCQFDDYALYKAERFSQEEKLKVKKEQFPKDCQRAAELGKKIAQKAICQNPTASESPGRI</sequence>
<keyword evidence="1" id="KW-0285">Flavoprotein</keyword>
<feature type="domain" description="NADPH-dependent FMN reductase-like" evidence="3">
    <location>
        <begin position="16"/>
        <end position="124"/>
    </location>
</feature>
<organism evidence="4 5">
    <name type="scientific">[Clostridium] hylemonae DSM 15053</name>
    <dbReference type="NCBI Taxonomy" id="553973"/>
    <lineage>
        <taxon>Bacteria</taxon>
        <taxon>Bacillati</taxon>
        <taxon>Bacillota</taxon>
        <taxon>Clostridia</taxon>
        <taxon>Lachnospirales</taxon>
        <taxon>Lachnospiraceae</taxon>
    </lineage>
</organism>
<dbReference type="AlphaFoldDB" id="C0C292"/>
<protein>
    <recommendedName>
        <fullName evidence="3">NADPH-dependent FMN reductase-like domain-containing protein</fullName>
    </recommendedName>
</protein>
<dbReference type="GO" id="GO:0016491">
    <property type="term" value="F:oxidoreductase activity"/>
    <property type="evidence" value="ECO:0007669"/>
    <property type="project" value="InterPro"/>
</dbReference>
<reference evidence="4" key="1">
    <citation type="submission" date="2009-02" db="EMBL/GenBank/DDBJ databases">
        <authorList>
            <person name="Fulton L."/>
            <person name="Clifton S."/>
            <person name="Fulton B."/>
            <person name="Xu J."/>
            <person name="Minx P."/>
            <person name="Pepin K.H."/>
            <person name="Johnson M."/>
            <person name="Bhonagiri V."/>
            <person name="Nash W.E."/>
            <person name="Mardis E.R."/>
            <person name="Wilson R.K."/>
        </authorList>
    </citation>
    <scope>NUCLEOTIDE SEQUENCE [LARGE SCALE GENOMIC DNA]</scope>
    <source>
        <strain evidence="4">DSM 15053</strain>
    </source>
</reference>
<gene>
    <name evidence="4" type="ORF">CLOHYLEM_05751</name>
</gene>
<dbReference type="SUPFAM" id="SSF52218">
    <property type="entry name" value="Flavoproteins"/>
    <property type="match status" value="1"/>
</dbReference>